<evidence type="ECO:0000259" key="9">
    <source>
        <dbReference type="Pfam" id="PF01343"/>
    </source>
</evidence>
<dbReference type="CDD" id="cd07023">
    <property type="entry name" value="S49_Sppa_N_C"/>
    <property type="match status" value="1"/>
</dbReference>
<dbReference type="Proteomes" id="UP000228621">
    <property type="component" value="Unassembled WGS sequence"/>
</dbReference>
<dbReference type="InterPro" id="IPR004635">
    <property type="entry name" value="Pept_S49_SppA"/>
</dbReference>
<keyword evidence="3" id="KW-0645">Protease</keyword>
<dbReference type="GO" id="GO:0016020">
    <property type="term" value="C:membrane"/>
    <property type="evidence" value="ECO:0007669"/>
    <property type="project" value="UniProtKB-SubCell"/>
</dbReference>
<feature type="active site" description="Nucleophile" evidence="7">
    <location>
        <position position="408"/>
    </location>
</feature>
<dbReference type="Pfam" id="PF01343">
    <property type="entry name" value="Peptidase_S49"/>
    <property type="match status" value="2"/>
</dbReference>
<dbReference type="InterPro" id="IPR047217">
    <property type="entry name" value="S49_SppA_67K_type_N"/>
</dbReference>
<dbReference type="CDD" id="cd07018">
    <property type="entry name" value="S49_SppA_67K_type"/>
    <property type="match status" value="1"/>
</dbReference>
<evidence type="ECO:0000256" key="1">
    <source>
        <dbReference type="ARBA" id="ARBA00004370"/>
    </source>
</evidence>
<comment type="similarity">
    <text evidence="2">Belongs to the peptidase S49 family.</text>
</comment>
<dbReference type="OrthoDB" id="9764363at2"/>
<feature type="transmembrane region" description="Helical" evidence="8">
    <location>
        <begin position="21"/>
        <end position="41"/>
    </location>
</feature>
<dbReference type="NCBIfam" id="TIGR00705">
    <property type="entry name" value="SppA_67K"/>
    <property type="match status" value="1"/>
</dbReference>
<keyword evidence="5" id="KW-0720">Serine protease</keyword>
<dbReference type="SUPFAM" id="SSF52096">
    <property type="entry name" value="ClpP/crotonase"/>
    <property type="match status" value="2"/>
</dbReference>
<protein>
    <submittedName>
        <fullName evidence="10">Signal peptide peptidase SppA</fullName>
    </submittedName>
</protein>
<keyword evidence="8" id="KW-0812">Transmembrane</keyword>
<dbReference type="InterPro" id="IPR029045">
    <property type="entry name" value="ClpP/crotonase-like_dom_sf"/>
</dbReference>
<dbReference type="EMBL" id="NKHF01000079">
    <property type="protein sequence ID" value="PCK30521.1"/>
    <property type="molecule type" value="Genomic_DNA"/>
</dbReference>
<feature type="domain" description="Peptidase S49" evidence="9">
    <location>
        <begin position="391"/>
        <end position="541"/>
    </location>
</feature>
<evidence type="ECO:0000256" key="7">
    <source>
        <dbReference type="PIRSR" id="PIRSR001217-1"/>
    </source>
</evidence>
<feature type="domain" description="Peptidase S49" evidence="9">
    <location>
        <begin position="134"/>
        <end position="294"/>
    </location>
</feature>
<dbReference type="GO" id="GO:0008236">
    <property type="term" value="F:serine-type peptidase activity"/>
    <property type="evidence" value="ECO:0007669"/>
    <property type="project" value="UniProtKB-KW"/>
</dbReference>
<evidence type="ECO:0000256" key="8">
    <source>
        <dbReference type="SAM" id="Phobius"/>
    </source>
</evidence>
<evidence type="ECO:0000256" key="6">
    <source>
        <dbReference type="ARBA" id="ARBA00023136"/>
    </source>
</evidence>
<dbReference type="InterPro" id="IPR004634">
    <property type="entry name" value="Pept_S49_pIV"/>
</dbReference>
<comment type="subcellular location">
    <subcellularLocation>
        <location evidence="1">Membrane</location>
    </subcellularLocation>
</comment>
<evidence type="ECO:0000256" key="5">
    <source>
        <dbReference type="ARBA" id="ARBA00022825"/>
    </source>
</evidence>
<evidence type="ECO:0000256" key="3">
    <source>
        <dbReference type="ARBA" id="ARBA00022670"/>
    </source>
</evidence>
<sequence>MKLIANIFKGIWATLNFSRRLILNLLFLFILIAIVISVVTGEDQVKVEDKSVLRLNLNGIIVEQLTYVDPFEAAMGSTIGNSEQPQEILLDDVIDVISKAAKDDRITVMYLDLQRLHSAHLDKLRDIKDALVQFKAAGKKIYAHGAYYTQAQYYLASIADEVSLHPYGGVNITGFGMYPLYFKEALDKLKVTQHIFRVGTYKSAVEPYIRSDMSPEAKESNLGWISPLWTQYKREVAENRGFDIANFDETFAAITDKMEAVKGDSAQYAIDNQWVDALTTNQEFAQKLIDEVGLDAKGKSFKQVSFNQYLSTLPPKEFAENPFTEKVAVIVAKGQISDGKRKAGAIGGDSTAALLKKARLNDKVKAVVLRIDSGGGSMFASETIRNEVVALKAAGKPVVASMGSVAASGGYWIAASANEIWASPSTITGSIGVFGMIMTFENAANSLGIYSDGVATTELKGQSPFRGMEGGYKNLIQMGVEDAYDKFISMVATERNIEKSAVDQVAQGRVWLATQALDFGLIDKLGNKNDAIEAAAKLANLEMYDVITIEQALTEQEQLMQQIFGASLVQNAISAIVPEQSVFTRAALNTLDQVTKTVETQTQMLGQLNDPNHVYTLCLVCNVTAE</sequence>
<dbReference type="PANTHER" id="PTHR33209">
    <property type="entry name" value="PROTEASE 4"/>
    <property type="match status" value="1"/>
</dbReference>
<feature type="active site" description="Proton donor/acceptor" evidence="7">
    <location>
        <position position="202"/>
    </location>
</feature>
<keyword evidence="8" id="KW-1133">Transmembrane helix</keyword>
<dbReference type="InterPro" id="IPR047272">
    <property type="entry name" value="S49_SppA_C"/>
</dbReference>
<keyword evidence="6 8" id="KW-0472">Membrane</keyword>
<evidence type="ECO:0000256" key="2">
    <source>
        <dbReference type="ARBA" id="ARBA00008683"/>
    </source>
</evidence>
<dbReference type="GO" id="GO:0006465">
    <property type="term" value="P:signal peptide processing"/>
    <property type="evidence" value="ECO:0007669"/>
    <property type="project" value="InterPro"/>
</dbReference>
<dbReference type="Gene3D" id="3.90.226.10">
    <property type="entry name" value="2-enoyl-CoA Hydratase, Chain A, domain 1"/>
    <property type="match status" value="3"/>
</dbReference>
<keyword evidence="11" id="KW-1185">Reference proteome</keyword>
<evidence type="ECO:0000256" key="4">
    <source>
        <dbReference type="ARBA" id="ARBA00022801"/>
    </source>
</evidence>
<dbReference type="InterPro" id="IPR002142">
    <property type="entry name" value="Peptidase_S49"/>
</dbReference>
<accession>A0A2A5JMP1</accession>
<dbReference type="PANTHER" id="PTHR33209:SF1">
    <property type="entry name" value="PEPTIDASE S49 DOMAIN-CONTAINING PROTEIN"/>
    <property type="match status" value="1"/>
</dbReference>
<gene>
    <name evidence="10" type="primary">sppA</name>
    <name evidence="10" type="ORF">CEX98_17095</name>
</gene>
<comment type="caution">
    <text evidence="10">The sequence shown here is derived from an EMBL/GenBank/DDBJ whole genome shotgun (WGS) entry which is preliminary data.</text>
</comment>
<dbReference type="AlphaFoldDB" id="A0A2A5JMP1"/>
<evidence type="ECO:0000313" key="11">
    <source>
        <dbReference type="Proteomes" id="UP000228621"/>
    </source>
</evidence>
<reference evidence="11" key="1">
    <citation type="journal article" date="2019" name="Genome Announc.">
        <title>Draft Genome Sequence of Pseudoalteromonas piscicida Strain 36Y ROTHPW, an Hypersaline Seawater Isolate from the South Coast of Sonora, Mexico.</title>
        <authorList>
            <person name="Sanchez-Diaz R."/>
            <person name="Molina-Garza Z.J."/>
            <person name="Cruz-Suarez L.E."/>
            <person name="Selvin J."/>
            <person name="Kiran G.S."/>
            <person name="Ibarra-Gamez J.C."/>
            <person name="Gomez-Gil B."/>
            <person name="Galaviz-Silva L."/>
        </authorList>
    </citation>
    <scope>NUCLEOTIDE SEQUENCE [LARGE SCALE GENOMIC DNA]</scope>
    <source>
        <strain evidence="11">36Y_RITHPW</strain>
    </source>
</reference>
<organism evidence="10 11">
    <name type="scientific">Pseudoalteromonas piscicida</name>
    <dbReference type="NCBI Taxonomy" id="43662"/>
    <lineage>
        <taxon>Bacteria</taxon>
        <taxon>Pseudomonadati</taxon>
        <taxon>Pseudomonadota</taxon>
        <taxon>Gammaproteobacteria</taxon>
        <taxon>Alteromonadales</taxon>
        <taxon>Pseudoalteromonadaceae</taxon>
        <taxon>Pseudoalteromonas</taxon>
    </lineage>
</organism>
<name>A0A2A5JMP1_PSEO7</name>
<evidence type="ECO:0000313" key="10">
    <source>
        <dbReference type="EMBL" id="PCK30521.1"/>
    </source>
</evidence>
<dbReference type="NCBIfam" id="TIGR00706">
    <property type="entry name" value="SppA_dom"/>
    <property type="match status" value="1"/>
</dbReference>
<keyword evidence="4" id="KW-0378">Hydrolase</keyword>
<proteinExistence type="inferred from homology"/>
<dbReference type="RefSeq" id="WP_099643238.1">
    <property type="nucleotide sequence ID" value="NZ_JAQPZX010000032.1"/>
</dbReference>
<dbReference type="PIRSF" id="PIRSF001217">
    <property type="entry name" value="Protease_4_SppA"/>
    <property type="match status" value="1"/>
</dbReference>